<dbReference type="EMBL" id="DRXH01000003">
    <property type="protein sequence ID" value="HHM43681.1"/>
    <property type="molecule type" value="Genomic_DNA"/>
</dbReference>
<evidence type="ECO:0000313" key="5">
    <source>
        <dbReference type="EMBL" id="HHM43681.1"/>
    </source>
</evidence>
<name>A0A7J3VR66_CALS0</name>
<dbReference type="GO" id="GO:0006412">
    <property type="term" value="P:translation"/>
    <property type="evidence" value="ECO:0007669"/>
    <property type="project" value="InterPro"/>
</dbReference>
<dbReference type="SUPFAM" id="SSF48662">
    <property type="entry name" value="Ribosomal protein L39e"/>
    <property type="match status" value="1"/>
</dbReference>
<accession>A0A7J3VR66</accession>
<dbReference type="GO" id="GO:0003735">
    <property type="term" value="F:structural constituent of ribosome"/>
    <property type="evidence" value="ECO:0007669"/>
    <property type="project" value="InterPro"/>
</dbReference>
<keyword evidence="2 5" id="KW-0689">Ribosomal protein</keyword>
<proteinExistence type="inferred from homology"/>
<keyword evidence="3" id="KW-0687">Ribonucleoprotein</keyword>
<dbReference type="Gene3D" id="1.10.1620.10">
    <property type="entry name" value="Ribosomal protein L39e"/>
    <property type="match status" value="1"/>
</dbReference>
<comment type="caution">
    <text evidence="5">The sequence shown here is derived from an EMBL/GenBank/DDBJ whole genome shotgun (WGS) entry which is preliminary data.</text>
</comment>
<gene>
    <name evidence="5" type="ORF">ENM31_00080</name>
</gene>
<evidence type="ECO:0000256" key="1">
    <source>
        <dbReference type="ARBA" id="ARBA00009339"/>
    </source>
</evidence>
<reference evidence="5" key="1">
    <citation type="journal article" date="2020" name="mSystems">
        <title>Genome- and Community-Level Interaction Insights into Carbon Utilization and Element Cycling Functions of Hydrothermarchaeota in Hydrothermal Sediment.</title>
        <authorList>
            <person name="Zhou Z."/>
            <person name="Liu Y."/>
            <person name="Xu W."/>
            <person name="Pan J."/>
            <person name="Luo Z.H."/>
            <person name="Li M."/>
        </authorList>
    </citation>
    <scope>NUCLEOTIDE SEQUENCE [LARGE SCALE GENOMIC DNA]</scope>
    <source>
        <strain evidence="5">SpSt-1074</strain>
    </source>
</reference>
<dbReference type="InterPro" id="IPR000077">
    <property type="entry name" value="Ribosomal_eL39"/>
</dbReference>
<evidence type="ECO:0000256" key="2">
    <source>
        <dbReference type="ARBA" id="ARBA00022980"/>
    </source>
</evidence>
<protein>
    <recommendedName>
        <fullName evidence="4">50S ribosomal protein L39e</fullName>
    </recommendedName>
</protein>
<dbReference type="Pfam" id="PF00832">
    <property type="entry name" value="Ribosomal_L39"/>
    <property type="match status" value="1"/>
</dbReference>
<dbReference type="AlphaFoldDB" id="A0A7J3VR66"/>
<dbReference type="GO" id="GO:1990904">
    <property type="term" value="C:ribonucleoprotein complex"/>
    <property type="evidence" value="ECO:0007669"/>
    <property type="project" value="UniProtKB-KW"/>
</dbReference>
<evidence type="ECO:0000256" key="3">
    <source>
        <dbReference type="ARBA" id="ARBA00023274"/>
    </source>
</evidence>
<comment type="similarity">
    <text evidence="1">Belongs to the eukaryotic ribosomal protein eL39 family.</text>
</comment>
<sequence>MVKTLAVKKRLSREMRRAWATPAWVVAKTRRRVRTSRRRRHWKRSKIKP</sequence>
<evidence type="ECO:0000256" key="4">
    <source>
        <dbReference type="ARBA" id="ARBA00035373"/>
    </source>
</evidence>
<dbReference type="InterPro" id="IPR023626">
    <property type="entry name" value="Ribosomal_eL39_dom_sf"/>
</dbReference>
<dbReference type="GO" id="GO:0005840">
    <property type="term" value="C:ribosome"/>
    <property type="evidence" value="ECO:0007669"/>
    <property type="project" value="UniProtKB-KW"/>
</dbReference>
<organism evidence="5">
    <name type="scientific">Caldiarchaeum subterraneum</name>
    <dbReference type="NCBI Taxonomy" id="311458"/>
    <lineage>
        <taxon>Archaea</taxon>
        <taxon>Nitrososphaerota</taxon>
        <taxon>Candidatus Caldarchaeales</taxon>
        <taxon>Candidatus Caldarchaeaceae</taxon>
        <taxon>Candidatus Caldarchaeum</taxon>
    </lineage>
</organism>